<dbReference type="RefSeq" id="WP_011847274.1">
    <property type="nucleotide sequence ID" value="NC_009052.1"/>
</dbReference>
<dbReference type="InterPro" id="IPR051159">
    <property type="entry name" value="Hexapeptide_acetyltransf"/>
</dbReference>
<protein>
    <submittedName>
        <fullName evidence="1">Transferase hexapeptide repeat containing protein</fullName>
    </submittedName>
</protein>
<dbReference type="Gene3D" id="2.160.10.10">
    <property type="entry name" value="Hexapeptide repeat proteins"/>
    <property type="match status" value="1"/>
</dbReference>
<dbReference type="InterPro" id="IPR011004">
    <property type="entry name" value="Trimer_LpxA-like_sf"/>
</dbReference>
<keyword evidence="1" id="KW-0808">Transferase</keyword>
<dbReference type="AlphaFoldDB" id="A3D6K0"/>
<dbReference type="SUPFAM" id="SSF51161">
    <property type="entry name" value="Trimeric LpxA-like enzymes"/>
    <property type="match status" value="1"/>
</dbReference>
<organism evidence="1 2">
    <name type="scientific">Shewanella baltica (strain OS155 / ATCC BAA-1091)</name>
    <dbReference type="NCBI Taxonomy" id="325240"/>
    <lineage>
        <taxon>Bacteria</taxon>
        <taxon>Pseudomonadati</taxon>
        <taxon>Pseudomonadota</taxon>
        <taxon>Gammaproteobacteria</taxon>
        <taxon>Alteromonadales</taxon>
        <taxon>Shewanellaceae</taxon>
        <taxon>Shewanella</taxon>
    </lineage>
</organism>
<dbReference type="EMBL" id="CP000563">
    <property type="protein sequence ID" value="ABN62363.1"/>
    <property type="molecule type" value="Genomic_DNA"/>
</dbReference>
<dbReference type="HOGENOM" id="CLU_051638_7_0_6"/>
<dbReference type="NCBIfam" id="NF007240">
    <property type="entry name" value="PRK09677.1"/>
    <property type="match status" value="1"/>
</dbReference>
<dbReference type="GO" id="GO:0016740">
    <property type="term" value="F:transferase activity"/>
    <property type="evidence" value="ECO:0007669"/>
    <property type="project" value="UniProtKB-KW"/>
</dbReference>
<dbReference type="STRING" id="325240.Sbal_2880"/>
<dbReference type="PANTHER" id="PTHR23416">
    <property type="entry name" value="SIALIC ACID SYNTHASE-RELATED"/>
    <property type="match status" value="1"/>
</dbReference>
<evidence type="ECO:0000313" key="1">
    <source>
        <dbReference type="EMBL" id="ABN62363.1"/>
    </source>
</evidence>
<sequence length="176" mass="19641">MRVRGYNLSGILYLVFCFCYTKCFYKQSRLIRLPFRTRQFSKIKGMVGFTTGVDCRIDVFTNAKLEIGDDVQINDNVHIACAEYIKIGKNTLIASKVYLTDHDHDFTSGKLKPIDWPLKSEPLIIGDNCWIGENVCILKGVSIGDGCIVGANAVVTKSFPNGVIIAGNPAKIIRFR</sequence>
<dbReference type="Pfam" id="PF14602">
    <property type="entry name" value="Hexapep_2"/>
    <property type="match status" value="1"/>
</dbReference>
<reference evidence="1 2" key="1">
    <citation type="submission" date="2007-02" db="EMBL/GenBank/DDBJ databases">
        <title>Complete sequence of chromosome of Shewanella baltica OS155.</title>
        <authorList>
            <consortium name="US DOE Joint Genome Institute"/>
            <person name="Copeland A."/>
            <person name="Lucas S."/>
            <person name="Lapidus A."/>
            <person name="Barry K."/>
            <person name="Detter J.C."/>
            <person name="Glavina del Rio T."/>
            <person name="Hammon N."/>
            <person name="Israni S."/>
            <person name="Dalin E."/>
            <person name="Tice H."/>
            <person name="Pitluck S."/>
            <person name="Sims D.R."/>
            <person name="Brettin T."/>
            <person name="Bruce D."/>
            <person name="Han C."/>
            <person name="Tapia R."/>
            <person name="Brainard J."/>
            <person name="Schmutz J."/>
            <person name="Larimer F."/>
            <person name="Land M."/>
            <person name="Hauser L."/>
            <person name="Kyrpides N."/>
            <person name="Mikhailova N."/>
            <person name="Brettar I."/>
            <person name="Klappenbach J."/>
            <person name="Konstantinidis K."/>
            <person name="Rodrigues J."/>
            <person name="Tiedje J."/>
            <person name="Richardson P."/>
        </authorList>
    </citation>
    <scope>NUCLEOTIDE SEQUENCE [LARGE SCALE GENOMIC DNA]</scope>
    <source>
        <strain evidence="2">OS155 / ATCC BAA-1091</strain>
    </source>
</reference>
<name>A3D6K0_SHEB5</name>
<dbReference type="CDD" id="cd04647">
    <property type="entry name" value="LbH_MAT_like"/>
    <property type="match status" value="1"/>
</dbReference>
<dbReference type="Proteomes" id="UP000001557">
    <property type="component" value="Chromosome"/>
</dbReference>
<dbReference type="OrthoDB" id="9815592at2"/>
<gene>
    <name evidence="1" type="ordered locus">Sbal_2880</name>
</gene>
<dbReference type="InterPro" id="IPR001451">
    <property type="entry name" value="Hexapep"/>
</dbReference>
<proteinExistence type="predicted"/>
<evidence type="ECO:0000313" key="2">
    <source>
        <dbReference type="Proteomes" id="UP000001557"/>
    </source>
</evidence>
<keyword evidence="2" id="KW-1185">Reference proteome</keyword>
<dbReference type="PANTHER" id="PTHR23416:SF78">
    <property type="entry name" value="LIPOPOLYSACCHARIDE BIOSYNTHESIS O-ACETYL TRANSFERASE WBBJ-RELATED"/>
    <property type="match status" value="1"/>
</dbReference>
<accession>A3D6K0</accession>
<dbReference type="KEGG" id="sbl:Sbal_2880"/>